<evidence type="ECO:0008006" key="5">
    <source>
        <dbReference type="Google" id="ProtNLM"/>
    </source>
</evidence>
<reference evidence="3 4" key="1">
    <citation type="submission" date="2015-02" db="EMBL/GenBank/DDBJ databases">
        <title>Draft genome sequences of ten Microbacterium spp. with emphasis on heavy metal contaminated environments.</title>
        <authorList>
            <person name="Corretto E."/>
        </authorList>
    </citation>
    <scope>NUCLEOTIDE SEQUENCE [LARGE SCALE GENOMIC DNA]</scope>
    <source>
        <strain evidence="3 4">SA35</strain>
    </source>
</reference>
<dbReference type="InterPro" id="IPR047900">
    <property type="entry name" value="Choice_anch_G"/>
</dbReference>
<feature type="transmembrane region" description="Helical" evidence="2">
    <location>
        <begin position="1164"/>
        <end position="1183"/>
    </location>
</feature>
<proteinExistence type="predicted"/>
<accession>A0A0M2HVU4</accession>
<evidence type="ECO:0000313" key="3">
    <source>
        <dbReference type="EMBL" id="KJL48573.1"/>
    </source>
</evidence>
<name>A0A0M2HVU4_9MICO</name>
<dbReference type="Proteomes" id="UP000033900">
    <property type="component" value="Unassembled WGS sequence"/>
</dbReference>
<feature type="compositionally biased region" description="Low complexity" evidence="1">
    <location>
        <begin position="865"/>
        <end position="874"/>
    </location>
</feature>
<sequence>MKLFEGKTLQQRRAIGGSIAAVTAGAVILTSALVPMGATAAPADDSEALGQVIRTELLGGDILDVSQALSGNPSDIGPKVTPLNVSLLQGLTVDLGGGLQLPLISGPAGTGLLDLGELGALSSFAGSPTANTSTASAGAVTADGAIATDVNNPGAYGNAKVNLTDVLDQLGVAGITDQVVDNLGLELGAIASTATATGSTSDVAFDSQYAVADLELNVSSPLVGTVATSLGGVLGGVGDTLDAAVGTGGVLDSVVSAVDLDLGIPAVLQVQVGGGTISIDGLDAAITAATNTLITEPLADPNGIVSIDLANGLVSVDLAKIVNGPGATDLNGLDPNTLVLDDTTITAITSAVSAALGTLTTKVTTVVTDLINNLQVHIALGAHVTAAVVLNADVDITIDAKLGQLTGAIPGAPVVGVDGNLAGIDLGGVLSLVTTPVINLLTSTLSPVIGTLLTTVTSGLAPAIDAIINPVVTALSPLFDALNEVVEITINEQPTPGLLGAESFTVNAISLELLPGLGALNLDLASSTVRAAEVAAVDPTVDAQDPVQAGASLPVTGADWVPGSTVTLTLRNAANDTIGTPVTVTVTGTGGFPAGTVYGIPANTPVGTGYVLTAVDNQDPQNIATDTVSITAGGGGDVNTNAAASASASADATADGDPSAQAAAEAAAFSDATSIASAAATADAEAAAVAAATVTASSQASTTADADVNASAAVAAQAAAQADNSSTATADSSASTAANANSSVASQSAATADASTQASSEASTNANAAASASASANADASNDVVAQAAAQAAAYSDADASTSAAATAAANAAAQVAANATASTAATADATSASNANAAAAAQAAALADASSNVNAAGSTTGDPNTNASTASQAAAISDASTTASADAVGSATSSATATADPSATATATAEANTNASASAAASAQADNDNNAAAQAAAIAAATVDADSNTAASAAATANAEAAAAVAAQAEASAQASTDATSESNARAAAAAQSSAEADSSQAATAQANANASAAASNAANADASVNASATAAADATASATASATSTATASATASASANANPTGKLGITVKVPVLERGQQQTAVGTGFKPGEVVTGVMNSDPLALGTQVANAEGTVTFTWAIPAGTDLGTHTVTLTGAESGSVAGTFQVVAKGLATTGGTAPNGWIVLGALLLMFGLGTALVARSKRETIAAE</sequence>
<dbReference type="NCBIfam" id="NF033766">
    <property type="entry name" value="choice_anch_G"/>
    <property type="match status" value="1"/>
</dbReference>
<evidence type="ECO:0000313" key="4">
    <source>
        <dbReference type="Proteomes" id="UP000033900"/>
    </source>
</evidence>
<keyword evidence="2" id="KW-0812">Transmembrane</keyword>
<keyword evidence="4" id="KW-1185">Reference proteome</keyword>
<dbReference type="AlphaFoldDB" id="A0A0M2HVU4"/>
<feature type="region of interest" description="Disordered" evidence="1">
    <location>
        <begin position="854"/>
        <end position="874"/>
    </location>
</feature>
<comment type="caution">
    <text evidence="3">The sequence shown here is derived from an EMBL/GenBank/DDBJ whole genome shotgun (WGS) entry which is preliminary data.</text>
</comment>
<dbReference type="PATRIC" id="fig|273678.4.peg.1333"/>
<evidence type="ECO:0000256" key="2">
    <source>
        <dbReference type="SAM" id="Phobius"/>
    </source>
</evidence>
<evidence type="ECO:0000256" key="1">
    <source>
        <dbReference type="SAM" id="MobiDB-lite"/>
    </source>
</evidence>
<keyword evidence="2" id="KW-1133">Transmembrane helix</keyword>
<gene>
    <name evidence="3" type="ORF">RS84_01334</name>
</gene>
<dbReference type="STRING" id="273678.RS84_01334"/>
<protein>
    <recommendedName>
        <fullName evidence="5">Gram-positive cocci surface proteins LPxTG domain-containing protein</fullName>
    </recommendedName>
</protein>
<organism evidence="3 4">
    <name type="scientific">Microbacterium hydrocarbonoxydans</name>
    <dbReference type="NCBI Taxonomy" id="273678"/>
    <lineage>
        <taxon>Bacteria</taxon>
        <taxon>Bacillati</taxon>
        <taxon>Actinomycetota</taxon>
        <taxon>Actinomycetes</taxon>
        <taxon>Micrococcales</taxon>
        <taxon>Microbacteriaceae</taxon>
        <taxon>Microbacterium</taxon>
    </lineage>
</organism>
<keyword evidence="2" id="KW-0472">Membrane</keyword>
<dbReference type="EMBL" id="JYJB01000007">
    <property type="protein sequence ID" value="KJL48573.1"/>
    <property type="molecule type" value="Genomic_DNA"/>
</dbReference>